<feature type="domain" description="Beta-ketoacyl synthase-like N-terminal" evidence="4">
    <location>
        <begin position="4"/>
        <end position="205"/>
    </location>
</feature>
<sequence length="352" mass="35549">MTAMVITGWSAVTAAGIGADALARRVADPASAGRGVVVDGLSDVPLPAPTGHALPGFDVRAELGRKGTSWYDRTTALAVVCCRDALRSAGAPVEGDDTARIGVALGTTLGSHKSVSDYTRETLVQERPYWVNPALFPTTVMNCAAGQVAIRLGLRGVNATLAGGPLAFLNALRYAATVIGRGYADVMLTGAAEEYAPHRAWAAHHTGTTANVPLGEAAAVFVLAAEREGVTGPRVLAVATGYAPGGGAAAGQALEGCVARVLRRADVDPAGVSAVFTGEADSRDTREFDAVARVLGHAPERVLAKQMFGECDAASGAVALAVALSRADTGRVLLTAVGADGAVGAALVEGSA</sequence>
<reference evidence="6" key="1">
    <citation type="journal article" date="2013" name="Proc. Natl. Acad. Sci. U.S.A.">
        <title>A new member of the 4-methylideneimidazole-5-one-containing aminomutase family from the enediyne kedarcidin biosynthetic pathway.</title>
        <authorList>
            <person name="Huang S.X."/>
            <person name="Lohman J.R."/>
            <person name="Huang T."/>
            <person name="Shen B."/>
        </authorList>
    </citation>
    <scope>NUCLEOTIDE SEQUENCE</scope>
    <source>
        <strain evidence="6">ATCC 53650</strain>
    </source>
</reference>
<dbReference type="GO" id="GO:0006633">
    <property type="term" value="P:fatty acid biosynthetic process"/>
    <property type="evidence" value="ECO:0007669"/>
    <property type="project" value="TreeGrafter"/>
</dbReference>
<dbReference type="Pfam" id="PF02801">
    <property type="entry name" value="Ketoacyl-synt_C"/>
    <property type="match status" value="1"/>
</dbReference>
<evidence type="ECO:0000259" key="5">
    <source>
        <dbReference type="Pfam" id="PF02801"/>
    </source>
</evidence>
<dbReference type="SUPFAM" id="SSF53901">
    <property type="entry name" value="Thiolase-like"/>
    <property type="match status" value="2"/>
</dbReference>
<dbReference type="AlphaFoldDB" id="K4P104"/>
<dbReference type="Pfam" id="PF00109">
    <property type="entry name" value="ketoacyl-synt"/>
    <property type="match status" value="1"/>
</dbReference>
<dbReference type="GO" id="GO:0004315">
    <property type="term" value="F:3-oxoacyl-[acyl-carrier-protein] synthase activity"/>
    <property type="evidence" value="ECO:0007669"/>
    <property type="project" value="TreeGrafter"/>
</dbReference>
<evidence type="ECO:0000256" key="3">
    <source>
        <dbReference type="RuleBase" id="RU003694"/>
    </source>
</evidence>
<evidence type="ECO:0000256" key="2">
    <source>
        <dbReference type="ARBA" id="ARBA00022679"/>
    </source>
</evidence>
<proteinExistence type="inferred from homology"/>
<dbReference type="SMR" id="K4P104"/>
<dbReference type="EMBL" id="JX679499">
    <property type="protein sequence ID" value="AFV52177.1"/>
    <property type="molecule type" value="Genomic_DNA"/>
</dbReference>
<dbReference type="PANTHER" id="PTHR11712">
    <property type="entry name" value="POLYKETIDE SYNTHASE-RELATED"/>
    <property type="match status" value="1"/>
</dbReference>
<dbReference type="InterPro" id="IPR014031">
    <property type="entry name" value="Ketoacyl_synth_C"/>
</dbReference>
<protein>
    <submittedName>
        <fullName evidence="6">Ketosynthase</fullName>
    </submittedName>
</protein>
<keyword evidence="2 3" id="KW-0808">Transferase</keyword>
<dbReference type="InterPro" id="IPR014030">
    <property type="entry name" value="Ketoacyl_synth_N"/>
</dbReference>
<accession>K4P104</accession>
<name>K4P104_9PSEU</name>
<organism evidence="6">
    <name type="scientific">Streptoalloteichus sp. ATCC 53650</name>
    <dbReference type="NCBI Taxonomy" id="756733"/>
    <lineage>
        <taxon>Bacteria</taxon>
        <taxon>Bacillati</taxon>
        <taxon>Actinomycetota</taxon>
        <taxon>Actinomycetes</taxon>
        <taxon>Pseudonocardiales</taxon>
        <taxon>Pseudonocardiaceae</taxon>
        <taxon>Streptoalloteichus</taxon>
    </lineage>
</organism>
<comment type="similarity">
    <text evidence="1 3">Belongs to the thiolase-like superfamily. Beta-ketoacyl-ACP synthases family.</text>
</comment>
<feature type="domain" description="Beta-ketoacyl synthase C-terminal" evidence="5">
    <location>
        <begin position="243"/>
        <end position="324"/>
    </location>
</feature>
<evidence type="ECO:0000313" key="6">
    <source>
        <dbReference type="EMBL" id="AFV52177.1"/>
    </source>
</evidence>
<evidence type="ECO:0000256" key="1">
    <source>
        <dbReference type="ARBA" id="ARBA00008467"/>
    </source>
</evidence>
<dbReference type="InterPro" id="IPR000794">
    <property type="entry name" value="Beta-ketoacyl_synthase"/>
</dbReference>
<dbReference type="Gene3D" id="3.40.47.10">
    <property type="match status" value="2"/>
</dbReference>
<dbReference type="InterPro" id="IPR016039">
    <property type="entry name" value="Thiolase-like"/>
</dbReference>
<dbReference type="PANTHER" id="PTHR11712:SF336">
    <property type="entry name" value="3-OXOACYL-[ACYL-CARRIER-PROTEIN] SYNTHASE, MITOCHONDRIAL"/>
    <property type="match status" value="1"/>
</dbReference>
<evidence type="ECO:0000259" key="4">
    <source>
        <dbReference type="Pfam" id="PF00109"/>
    </source>
</evidence>